<dbReference type="InterPro" id="IPR039530">
    <property type="entry name" value="L_methyltransferase_rhabdo"/>
</dbReference>
<sequence>MEELLDSDVFNNRDKPFLPDIHLKSAITKDYIDAVAKIMEDQNLEHPDRNVNIDARNALNGIKRRYNKLGLEDKNVELIILSGLKSVFHYPSIWGRRTLKSLKPSIKDLCLNSWNKFNSYWEMTKDLLAVLIKSSLGRKQESILKDEILKGLKDKFNTQSASAEDMLYTSYASVIEEICGDQDRISISLIEKISSLSISRDLIEFFITLERLNFLRCQLIHAQVRRDEQFSQFNLFCEYDVLYNQNLCMYWINANEIIMLDINQVLMISDNSTSRFLSLLTSSLYIQSPLPRLPNPSLILQIYGWMDSVISKLGNPAYGLIKQLESLCIAVYLVKFDPLTYSHKFLDSLVKDNNPNEIEYLKELISILKSVSNPNELFELYGLYRHGGHPIVDEVEGCLKMKTIAREKTKINKMSIMETLGACKKNFIIEYLVHNKHWPQIDIETTCYFIHLYKEVGDKFLIISDDWCRYNPVKFNKPNNSLVKDMKQHIDNIRSFRKFKVETPNDVEKISLEDFKELVIERPNNINEYDKFYPVHFWALIQFSKNFEYNDYEDFTNLLSDTAISPDRNHWTALYKGCLLRKKHPFHSGYSRRTLINVLQRNNFSMEKVRTVISTGQVPQEWKIISVHSKERELKIASRLFAMMVLEMRMYFSSTEKNLSDSFFKYVPTQTMTSSEAELTQKLLTLTNINTKQTHIAVMVSCDIDKFNMRWRKQTTNPFFKFIDDLFGTPDYYTYSHEFFEQVLVCLASNYHPPEYLERKIRDLLKGRTDRDEIAANKILDSKLEKNNLEKESNTTWIGQGGGFEGLRQKGWTFIMASILQVVEERTNFRSYIIGQGDNQFIVVLLPMSTPGMMEEMYIKNHQEHIADQIQFYLSTLENVMIGLGMVLKKEETWCSTKLLCYGKEILVEGCYTTSILKRASRAYSEVNEVYPTISTRISSVFSSCHSVASKSFEPLIPYSLAVLLTAKMLDDEISGRGLSQISSESLSVSLKRKRSLKQDPVMNAIEFIIFFLLNKEIGGYPILPITEFLYRGHPDPVNNYFSILSTSSDCEQMLQVIQYILISYKDKKEQINNYKKLIQDPTCLNWKTEHVDTGVLSRILEDNLKINVKNEDIRILLNTTDTTAVTEFIKFLETTKPFIPRVLNEIYRHSPEGAKLNYLSTFSDMKTMKEMMSANDGKNFIQIIENQETTLLKDIFFTINKIKNIVISKEVISEWNNSFLVSEKITKEHWDKDIDGSRIPHPLQQSILVRSINGECLLCAKKSEAFKEHISFVFNSDNLDLPRDEKRNKIIFSRGPFNPYLGSTTREKRSRSLINFKKGDKALLAVQSLQRIRDWVIEPESELDKFVESIIKSRTDLPIQIVQLGSGKLYGGSVVHRFQDVITKHSCRPNSRPNIFSHIYLTSDTMGKYSSGKENYNIHFQSGYLYGLSIINLLLVWDIPNSEITYHLHYPFHHSIKKTDLDKVTTSAKPPTVKKISNCRLLFSTVNEYVDKRVEFEFGPDRIISPENSGLLLKEGAHFAASTIIYSHFLDAVNPIIQIHNAKQNPDITSCPLTIDDLLQLSIRKVMEGLGTIWYYDNVREIYRRVIDHNVSVEDLIYHLISTIPTNSLKLLRCVFGHESVRDRLIKEFGWPTSNQFITSAYGLDRLFTRSIFKGAIKALQSKSPLRLLFPYGCMKINRCIQIFLYSLLNTSLSEHPYALLKYIDIVNKGFYQLIDKQKHNMTNYLSIYYKLATKDKRITNLKFPLPKISSCGCEPWIRKYKNTIKNNQVWQNQEVMFRVAGDQRRILIESSREFRIRLSEILEEDEHSIDYTYNRSELILLDDQISFLKKVMNVPDQKERVNHSDRLTGLYSTAHGKYGEIIVDYVDSDYDNCINLAEGAGGVAKLTANLFAPDVIIYDSLLDLKEFLPQKALSYVPPELLGTYWHKEGKILGIQMCLETGGDLKNPEVVDRLIDIIEKNCKGKSLLTFDAELGDVFKWEDTKNLITSVSRIIKVLHPKSLIILKTFFYYITVFEVVLAALVRSCGEVRVVKPKLSSNENTEVFLIIEKSKFFEEELSFNYRIPSHLDRKFQDIQGEDRLDIQLEKKTDLHMLMNEIGFEYNLSHALMIITNGIINLSNFYENPLREIATYIDLCIIDIQQRFALLGKSLSNKNLSTLETTIRKINLKESEALYNIGTTFINLIILRELFIYNNLDISYIYQSVDVHYPDAMSAIHNPVIYTIRVHVDKWVSLYPRSFQKVLGYLNTPNMWELAKDSHFTRKHNRTIP</sequence>
<keyword evidence="7 17" id="KW-0067">ATP-binding</keyword>
<evidence type="ECO:0000259" key="20">
    <source>
        <dbReference type="Pfam" id="PF14318"/>
    </source>
</evidence>
<dbReference type="GO" id="GO:0003968">
    <property type="term" value="F:RNA-directed RNA polymerase activity"/>
    <property type="evidence" value="ECO:0007669"/>
    <property type="project" value="UniProtKB-KW"/>
</dbReference>
<keyword evidence="4 17" id="KW-0949">S-adenosyl-L-methionine</keyword>
<evidence type="ECO:0000256" key="10">
    <source>
        <dbReference type="ARBA" id="ARBA00023042"/>
    </source>
</evidence>
<evidence type="ECO:0000259" key="18">
    <source>
        <dbReference type="Pfam" id="PF00946"/>
    </source>
</evidence>
<keyword evidence="9 17" id="KW-0693">Viral RNA replication</keyword>
<keyword evidence="6 17" id="KW-0547">Nucleotide-binding</keyword>
<keyword evidence="17" id="KW-1035">Host cytoplasm</keyword>
<evidence type="ECO:0000256" key="15">
    <source>
        <dbReference type="ARBA" id="ARBA00047370"/>
    </source>
</evidence>
<dbReference type="InterPro" id="IPR014023">
    <property type="entry name" value="Mononeg_RNA_pol_cat"/>
</dbReference>
<keyword evidence="22" id="KW-1185">Reference proteome</keyword>
<evidence type="ECO:0000259" key="19">
    <source>
        <dbReference type="Pfam" id="PF14314"/>
    </source>
</evidence>
<accession>A0A8K1XCJ2</accession>
<evidence type="ECO:0000256" key="9">
    <source>
        <dbReference type="ARBA" id="ARBA00022953"/>
    </source>
</evidence>
<evidence type="ECO:0000256" key="8">
    <source>
        <dbReference type="ARBA" id="ARBA00022844"/>
    </source>
</evidence>
<comment type="catalytic activity">
    <reaction evidence="12">
        <text>a 5'-end triphospho-adenylyl-adenylyl-cytidylyl-adenosine in mRNA + GDP + H(+) = a 5'-end (5'-triphosphoguanosine)-adenylyl-adenylyl-cytidylyl-adenosine in mRNA + diphosphate</text>
        <dbReference type="Rhea" id="RHEA:65436"/>
        <dbReference type="Rhea" id="RHEA-COMP:16797"/>
        <dbReference type="Rhea" id="RHEA-COMP:16799"/>
        <dbReference type="ChEBI" id="CHEBI:15378"/>
        <dbReference type="ChEBI" id="CHEBI:33019"/>
        <dbReference type="ChEBI" id="CHEBI:58189"/>
        <dbReference type="ChEBI" id="CHEBI:156484"/>
        <dbReference type="ChEBI" id="CHEBI:156503"/>
        <dbReference type="EC" id="2.7.7.88"/>
    </reaction>
</comment>
<dbReference type="InterPro" id="IPR016269">
    <property type="entry name" value="RNA-dir_pol_paramyxovirus"/>
</dbReference>
<dbReference type="GO" id="GO:0044423">
    <property type="term" value="C:virion component"/>
    <property type="evidence" value="ECO:0007669"/>
    <property type="project" value="UniProtKB-KW"/>
</dbReference>
<evidence type="ECO:0000256" key="12">
    <source>
        <dbReference type="ARBA" id="ARBA00024494"/>
    </source>
</evidence>
<dbReference type="GO" id="GO:0004482">
    <property type="term" value="F:mRNA 5'-cap (guanine-N7-)-methyltransferase activity"/>
    <property type="evidence" value="ECO:0007669"/>
    <property type="project" value="InterPro"/>
</dbReference>
<dbReference type="GO" id="GO:0005524">
    <property type="term" value="F:ATP binding"/>
    <property type="evidence" value="ECO:0007669"/>
    <property type="project" value="UniProtKB-KW"/>
</dbReference>
<gene>
    <name evidence="21" type="ORF">FEGLV1_gp1</name>
</gene>
<dbReference type="EC" id="2.7.7.88" evidence="17"/>
<evidence type="ECO:0000256" key="4">
    <source>
        <dbReference type="ARBA" id="ARBA00022691"/>
    </source>
</evidence>
<evidence type="ECO:0000256" key="1">
    <source>
        <dbReference type="ARBA" id="ARBA00022484"/>
    </source>
</evidence>
<comment type="similarity">
    <text evidence="17">Belongs to the paramyxovirus L protein family.</text>
</comment>
<reference evidence="21" key="1">
    <citation type="submission" date="2021-05" db="EMBL/GenBank/DDBJ databases">
        <authorList>
            <person name="Feng G."/>
        </authorList>
    </citation>
    <scope>NUCLEOTIDE SEQUENCE</scope>
    <source>
        <strain evidence="21">EXCFY90561</strain>
    </source>
</reference>
<feature type="domain" description="Mononegavirales mRNA-capping" evidence="20">
    <location>
        <begin position="1228"/>
        <end position="1459"/>
    </location>
</feature>
<keyword evidence="8 17" id="KW-0946">Virion</keyword>
<comment type="catalytic activity">
    <reaction evidence="15">
        <text>a 5'-end (5'-triphosphoguanosine)-adenylyl-adenylyl-cytidylyl-adenosine in mRNA + 2 S-adenosyl-L-methionine = a 5'-end (N(7)-methyl 5'-triphosphoguanosine)-(2'-O-methyladenylyl)-adenylyl-cytidylyl-adenosine in mRNA + 2 S-adenosyl-L-homocysteine + H(+)</text>
        <dbReference type="Rhea" id="RHEA:65376"/>
        <dbReference type="Rhea" id="RHEA-COMP:16797"/>
        <dbReference type="Rhea" id="RHEA-COMP:16798"/>
        <dbReference type="ChEBI" id="CHEBI:15378"/>
        <dbReference type="ChEBI" id="CHEBI:57856"/>
        <dbReference type="ChEBI" id="CHEBI:59789"/>
        <dbReference type="ChEBI" id="CHEBI:156483"/>
        <dbReference type="ChEBI" id="CHEBI:156484"/>
        <dbReference type="EC" id="2.1.1.375"/>
    </reaction>
</comment>
<keyword evidence="2 17" id="KW-0507">mRNA processing</keyword>
<dbReference type="Pfam" id="PF14318">
    <property type="entry name" value="Mononeg_mRNAcap"/>
    <property type="match status" value="1"/>
</dbReference>
<comment type="catalytic activity">
    <reaction evidence="17">
        <text>RNA(n) + a ribonucleoside 5'-triphosphate = RNA(n+1) + diphosphate</text>
        <dbReference type="Rhea" id="RHEA:21248"/>
        <dbReference type="Rhea" id="RHEA-COMP:14527"/>
        <dbReference type="Rhea" id="RHEA-COMP:17342"/>
        <dbReference type="ChEBI" id="CHEBI:33019"/>
        <dbReference type="ChEBI" id="CHEBI:61557"/>
        <dbReference type="ChEBI" id="CHEBI:140395"/>
        <dbReference type="EC" id="2.7.7.48"/>
    </reaction>
</comment>
<organism evidence="21 22">
    <name type="scientific">Hangzhou eysarcoris guttigerus lispivirus 1</name>
    <dbReference type="NCBI Taxonomy" id="2905567"/>
    <lineage>
        <taxon>Viruses</taxon>
        <taxon>Riboviria</taxon>
        <taxon>Orthornavirae</taxon>
        <taxon>Negarnaviricota</taxon>
        <taxon>Haploviricotina</taxon>
        <taxon>Monjiviricetes</taxon>
        <taxon>Mononegavirales</taxon>
        <taxon>Lispiviridae</taxon>
        <taxon>Hemipvirus</taxon>
        <taxon>Hemipvirus scuti</taxon>
    </lineage>
</organism>
<dbReference type="Pfam" id="PF00946">
    <property type="entry name" value="Mononeg_RNA_pol"/>
    <property type="match status" value="2"/>
</dbReference>
<evidence type="ECO:0000256" key="16">
    <source>
        <dbReference type="ARBA" id="ARBA00048548"/>
    </source>
</evidence>
<evidence type="ECO:0000256" key="11">
    <source>
        <dbReference type="ARBA" id="ARBA00023268"/>
    </source>
</evidence>
<keyword evidence="1 17" id="KW-0696">RNA-directed RNA polymerase</keyword>
<dbReference type="EC" id="3.6.1.-" evidence="17"/>
<comment type="function">
    <text evidence="17">RNA-directed RNA polymerase that catalyzes the replication of viral genomic RNA. The template is composed of the viral RNA tightly encapsidated by the nucleoprotein (N). The replicase mode is dependent on intracellular N protein concentration. In this mode, the polymerase replicates the whole viral genome without recognizing transcriptional signals, and the replicated genome is not caped or polyadenylated.</text>
</comment>
<comment type="catalytic activity">
    <reaction evidence="16 17">
        <text>GTP + H2O = GDP + phosphate + H(+)</text>
        <dbReference type="Rhea" id="RHEA:19669"/>
        <dbReference type="ChEBI" id="CHEBI:15377"/>
        <dbReference type="ChEBI" id="CHEBI:15378"/>
        <dbReference type="ChEBI" id="CHEBI:37565"/>
        <dbReference type="ChEBI" id="CHEBI:43474"/>
        <dbReference type="ChEBI" id="CHEBI:58189"/>
    </reaction>
</comment>
<feature type="domain" description="RNA-directed RNA polymerase L methyltransferase" evidence="19">
    <location>
        <begin position="1856"/>
        <end position="2058"/>
    </location>
</feature>
<dbReference type="EC" id="2.7.7.48" evidence="17"/>
<keyword evidence="10 17" id="KW-0506">mRNA capping</keyword>
<evidence type="ECO:0000256" key="14">
    <source>
        <dbReference type="ARBA" id="ARBA00047332"/>
    </source>
</evidence>
<protein>
    <recommendedName>
        <fullName evidence="17">RNA-directed RNA polymerase L</fullName>
        <shortName evidence="17">Protein L</shortName>
    </recommendedName>
    <alternativeName>
        <fullName evidence="17">Large structural protein</fullName>
    </alternativeName>
    <alternativeName>
        <fullName evidence="17">Replicase</fullName>
    </alternativeName>
    <alternativeName>
        <fullName evidence="17">Transcriptase</fullName>
    </alternativeName>
    <domain>
        <recommendedName>
            <fullName evidence="17">RNA-directed RNA polymerase</fullName>
            <ecNumber evidence="17">2.7.7.48</ecNumber>
        </recommendedName>
    </domain>
    <domain>
        <recommendedName>
            <fullName evidence="17">GTP phosphohydrolase</fullName>
            <ecNumber evidence="17">3.6.1.-</ecNumber>
        </recommendedName>
    </domain>
    <domain>
        <recommendedName>
            <fullName evidence="17">GDP polyribonucleotidyltransferase</fullName>
            <ecNumber evidence="17">2.7.7.88</ecNumber>
        </recommendedName>
        <alternativeName>
            <fullName evidence="17">PRNTase</fullName>
        </alternativeName>
    </domain>
    <domain>
        <recommendedName>
            <fullName evidence="17">mRNA (nucleoside-2'-O-)-methyltransferase</fullName>
            <shortName evidence="17">N1-2'-O-MTase</shortName>
            <ecNumber evidence="17">2.1.1.-</ecNumber>
        </recommendedName>
    </domain>
    <domain>
        <recommendedName>
            <fullName evidence="17">mRNA (guanine-N(7)-)-methyltransferase</fullName>
            <shortName evidence="17">G-N7-MTase</shortName>
        </recommendedName>
    </domain>
</protein>
<keyword evidence="11" id="KW-0511">Multifunctional enzyme</keyword>
<dbReference type="PIRSF" id="PIRSF000830">
    <property type="entry name" value="RNA_pol_ParamyxoV"/>
    <property type="match status" value="1"/>
</dbReference>
<dbReference type="Proteomes" id="UP001157368">
    <property type="component" value="Segment"/>
</dbReference>
<comment type="catalytic activity">
    <reaction evidence="14 17">
        <text>a 5'-end (5'-triphosphoguanosine)-adenylyl-adenylyl-cytidylyl-adenosine in mRNA + S-adenosyl-L-methionine = a 5'-end (5'-triphosphoguanosine)-(2'-O-methyladenylyl)-adenylyl-cytidylyl-adenosine in mRNA + S-adenosyl-L-homocysteine + H(+)</text>
        <dbReference type="Rhea" id="RHEA:65380"/>
        <dbReference type="Rhea" id="RHEA-COMP:16797"/>
        <dbReference type="Rhea" id="RHEA-COMP:16801"/>
        <dbReference type="ChEBI" id="CHEBI:15378"/>
        <dbReference type="ChEBI" id="CHEBI:57856"/>
        <dbReference type="ChEBI" id="CHEBI:59789"/>
        <dbReference type="ChEBI" id="CHEBI:156482"/>
        <dbReference type="ChEBI" id="CHEBI:156484"/>
    </reaction>
</comment>
<keyword evidence="5 17" id="KW-0548">Nucleotidyltransferase</keyword>
<dbReference type="InterPro" id="IPR026890">
    <property type="entry name" value="Mononeg_mRNAcap"/>
</dbReference>
<evidence type="ECO:0000256" key="13">
    <source>
        <dbReference type="ARBA" id="ARBA00024499"/>
    </source>
</evidence>
<evidence type="ECO:0000313" key="21">
    <source>
        <dbReference type="EMBL" id="UHK03312.1"/>
    </source>
</evidence>
<evidence type="ECO:0000256" key="3">
    <source>
        <dbReference type="ARBA" id="ARBA00022679"/>
    </source>
</evidence>
<proteinExistence type="inferred from homology"/>
<keyword evidence="17" id="KW-0489">Methyltransferase</keyword>
<dbReference type="EC" id="2.1.1.-" evidence="17"/>
<comment type="function">
    <text evidence="17">RNA-directed RNA polymerase that catalyzes the transcription of viral mRNAs, their capping and polyadenylation. The template is composed of the viral RNA tightly encapsidated by the nucleoprotein (N). The viral polymerase binds to the genomic RNA at the 3' leader promoter, and transcribes subsequently all viral mRNAs with a decreasing efficiency. The first gene is the most transcribed, and the last the least transcribed. The viral phosphoprotein acts as a processivity factor. Capping is concomitant with initiation of mRNA transcription. Indeed, a GDP polyribonucleotidyl transferase (PRNTase) adds the cap structure when the nascent RNA chain length has reached few nucleotides. Ribose 2'-O methylation of viral mRNA cap precedes and facilitates subsequent guanine-N-7 methylation, both activities being carried by the viral polymerase. Polyadenylation of mRNAs occur by a stuttering mechanism at a slipery stop site present at the end viral genes. After finishing transcription of a mRNA, the polymerase can resume transcription of the downstream gene.</text>
</comment>
<comment type="subcellular location">
    <subcellularLocation>
        <location evidence="17">Virion</location>
    </subcellularLocation>
    <subcellularLocation>
        <location evidence="17">Host cytoplasm</location>
    </subcellularLocation>
</comment>
<evidence type="ECO:0000256" key="5">
    <source>
        <dbReference type="ARBA" id="ARBA00022695"/>
    </source>
</evidence>
<dbReference type="EMBL" id="MZ209652">
    <property type="protein sequence ID" value="UHK03312.1"/>
    <property type="molecule type" value="Viral_cRNA"/>
</dbReference>
<feature type="domain" description="RdRp catalytic" evidence="18">
    <location>
        <begin position="537"/>
        <end position="1176"/>
    </location>
</feature>
<dbReference type="GO" id="GO:0030430">
    <property type="term" value="C:host cell cytoplasm"/>
    <property type="evidence" value="ECO:0007669"/>
    <property type="project" value="UniProtKB-SubCell"/>
</dbReference>
<evidence type="ECO:0000256" key="2">
    <source>
        <dbReference type="ARBA" id="ARBA00022664"/>
    </source>
</evidence>
<comment type="catalytic activity">
    <reaction evidence="13 17">
        <text>a 5'-end (5'-triphosphoguanosine)-(2'-O-methyladenylyl)-adenylyl-cytidylyl-adenosine in mRNA + S-adenosyl-L-methionine = a 5'-end (N(7)-methyl 5'-triphosphoguanosine)-(2'-O-methyladenylyl)-adenylyl-cytidylyl-adenosine in mRNA + S-adenosyl-L-homocysteine</text>
        <dbReference type="Rhea" id="RHEA:65440"/>
        <dbReference type="Rhea" id="RHEA-COMP:16798"/>
        <dbReference type="Rhea" id="RHEA-COMP:16801"/>
        <dbReference type="ChEBI" id="CHEBI:57856"/>
        <dbReference type="ChEBI" id="CHEBI:59789"/>
        <dbReference type="ChEBI" id="CHEBI:156482"/>
        <dbReference type="ChEBI" id="CHEBI:156483"/>
    </reaction>
</comment>
<evidence type="ECO:0000256" key="7">
    <source>
        <dbReference type="ARBA" id="ARBA00022840"/>
    </source>
</evidence>
<evidence type="ECO:0000256" key="17">
    <source>
        <dbReference type="PIRNR" id="PIRNR000830"/>
    </source>
</evidence>
<evidence type="ECO:0000313" key="22">
    <source>
        <dbReference type="Proteomes" id="UP001157368"/>
    </source>
</evidence>
<evidence type="ECO:0000256" key="6">
    <source>
        <dbReference type="ARBA" id="ARBA00022741"/>
    </source>
</evidence>
<feature type="domain" description="RdRp catalytic" evidence="18">
    <location>
        <begin position="20"/>
        <end position="443"/>
    </location>
</feature>
<dbReference type="Pfam" id="PF14314">
    <property type="entry name" value="Methyltrans_Mon_2nd"/>
    <property type="match status" value="1"/>
</dbReference>
<name>A0A8K1XCJ2_9MONO</name>
<keyword evidence="3 17" id="KW-0808">Transferase</keyword>